<dbReference type="InterPro" id="IPR053714">
    <property type="entry name" value="Iso_Racemase_Enz_sf"/>
</dbReference>
<dbReference type="GO" id="GO:0047661">
    <property type="term" value="F:amino-acid racemase activity"/>
    <property type="evidence" value="ECO:0007669"/>
    <property type="project" value="InterPro"/>
</dbReference>
<organism evidence="7 8">
    <name type="scientific">Natronospirillum operosum</name>
    <dbReference type="NCBI Taxonomy" id="2759953"/>
    <lineage>
        <taxon>Bacteria</taxon>
        <taxon>Pseudomonadati</taxon>
        <taxon>Pseudomonadota</taxon>
        <taxon>Gammaproteobacteria</taxon>
        <taxon>Oceanospirillales</taxon>
        <taxon>Natronospirillaceae</taxon>
        <taxon>Natronospirillum</taxon>
    </lineage>
</organism>
<name>A0A4Z0WCH9_9GAMM</name>
<dbReference type="Proteomes" id="UP000297475">
    <property type="component" value="Unassembled WGS sequence"/>
</dbReference>
<dbReference type="PANTHER" id="PTHR28047">
    <property type="entry name" value="PROTEIN DCG1"/>
    <property type="match status" value="1"/>
</dbReference>
<comment type="catalytic activity">
    <reaction evidence="2">
        <text>a D-5-monosubstituted hydantoin = a L-5-monosubstituted hydantoin</text>
        <dbReference type="Rhea" id="RHEA:46624"/>
        <dbReference type="ChEBI" id="CHEBI:86339"/>
        <dbReference type="ChEBI" id="CHEBI:86340"/>
        <dbReference type="EC" id="5.1.99.5"/>
    </reaction>
</comment>
<dbReference type="InterPro" id="IPR015942">
    <property type="entry name" value="Asp/Glu/hydantoin_racemase"/>
</dbReference>
<sequence>MTIHTILFTIVFNYLSLLLRCAVKINIINPNTSANMTRQIKQAAQQWAQTTTDIRCVSPDAGTPSVETCQDEAIAAIGVMEQIRAGDHAGADAHIVACFGDPGLDAARELASVPVLGIAQAAFQTAQMLASRFAVITTVPKATTFTRHLLRKYGADAQCAGVWAVNMPVLALEEDTEHTFQTLRTQALICIDKEDVDAVVLGCAGMTDLADRLAQDLGIPVIDGVSVAVGMAEMLVQRRLRTSTRGIYAPVAPKPYSGWSAPLAG</sequence>
<dbReference type="Pfam" id="PF01177">
    <property type="entry name" value="Asp_Glu_race"/>
    <property type="match status" value="1"/>
</dbReference>
<comment type="catalytic activity">
    <reaction evidence="6">
        <text>D-5-isobutylhydantoin = L-5-isobutylhydantoin</text>
        <dbReference type="Rhea" id="RHEA:84231"/>
        <dbReference type="ChEBI" id="CHEBI:233609"/>
        <dbReference type="ChEBI" id="CHEBI:233610"/>
    </reaction>
</comment>
<dbReference type="GO" id="GO:0036348">
    <property type="term" value="F:hydantoin racemase activity"/>
    <property type="evidence" value="ECO:0007669"/>
    <property type="project" value="UniProtKB-EC"/>
</dbReference>
<protein>
    <recommendedName>
        <fullName evidence="4">Hydantoin racemase</fullName>
        <ecNumber evidence="3">5.1.99.5</ecNumber>
    </recommendedName>
</protein>
<gene>
    <name evidence="7" type="ORF">E4656_14480</name>
</gene>
<dbReference type="PANTHER" id="PTHR28047:SF5">
    <property type="entry name" value="PROTEIN DCG1"/>
    <property type="match status" value="1"/>
</dbReference>
<comment type="catalytic activity">
    <reaction evidence="5">
        <text>D-5-benzylhydantoin = L-5-benzylhydantoin</text>
        <dbReference type="Rhea" id="RHEA:83991"/>
        <dbReference type="ChEBI" id="CHEBI:176864"/>
        <dbReference type="ChEBI" id="CHEBI:233540"/>
    </reaction>
</comment>
<dbReference type="AlphaFoldDB" id="A0A4Z0WCH9"/>
<comment type="caution">
    <text evidence="7">The sequence shown here is derived from an EMBL/GenBank/DDBJ whole genome shotgun (WGS) entry which is preliminary data.</text>
</comment>
<keyword evidence="8" id="KW-1185">Reference proteome</keyword>
<dbReference type="EMBL" id="SRMF01000006">
    <property type="protein sequence ID" value="TGG92081.1"/>
    <property type="molecule type" value="Genomic_DNA"/>
</dbReference>
<evidence type="ECO:0000256" key="2">
    <source>
        <dbReference type="ARBA" id="ARBA00051635"/>
    </source>
</evidence>
<dbReference type="Gene3D" id="3.40.50.12500">
    <property type="match status" value="1"/>
</dbReference>
<evidence type="ECO:0000313" key="8">
    <source>
        <dbReference type="Proteomes" id="UP000297475"/>
    </source>
</evidence>
<evidence type="ECO:0000256" key="3">
    <source>
        <dbReference type="ARBA" id="ARBA00066406"/>
    </source>
</evidence>
<evidence type="ECO:0000256" key="5">
    <source>
        <dbReference type="ARBA" id="ARBA00093199"/>
    </source>
</evidence>
<accession>A0A4Z0WCH9</accession>
<dbReference type="EC" id="5.1.99.5" evidence="3"/>
<comment type="similarity">
    <text evidence="1">Belongs to the HyuE racemase family.</text>
</comment>
<evidence type="ECO:0000313" key="7">
    <source>
        <dbReference type="EMBL" id="TGG92081.1"/>
    </source>
</evidence>
<evidence type="ECO:0000256" key="6">
    <source>
        <dbReference type="ARBA" id="ARBA00093234"/>
    </source>
</evidence>
<dbReference type="OrthoDB" id="9779759at2"/>
<evidence type="ECO:0000256" key="1">
    <source>
        <dbReference type="ARBA" id="ARBA00038414"/>
    </source>
</evidence>
<reference evidence="7 8" key="1">
    <citation type="submission" date="2019-04" db="EMBL/GenBank/DDBJ databases">
        <title>Natronospirillum operosus gen. nov., sp. nov., a haloalkaliphilic satellite isolated from decaying biomass of laboratory culture of cyanobacterium Geitlerinema sp. and proposal of Natronospirillaceae fam. nov. and Saccharospirillaceae fam. nov.</title>
        <authorList>
            <person name="Kevbrin V."/>
            <person name="Boltyanskaya Y."/>
            <person name="Koziaeva V."/>
            <person name="Grouzdev D.S."/>
            <person name="Park M."/>
            <person name="Cho J."/>
        </authorList>
    </citation>
    <scope>NUCLEOTIDE SEQUENCE [LARGE SCALE GENOMIC DNA]</scope>
    <source>
        <strain evidence="7 8">G-116</strain>
    </source>
</reference>
<evidence type="ECO:0000256" key="4">
    <source>
        <dbReference type="ARBA" id="ARBA00067972"/>
    </source>
</evidence>
<dbReference type="FunFam" id="3.40.50.12500:FF:000001">
    <property type="entry name" value="Putative hydantoin racemase"/>
    <property type="match status" value="1"/>
</dbReference>
<dbReference type="InterPro" id="IPR052186">
    <property type="entry name" value="Hydantoin_racemase-like"/>
</dbReference>
<proteinExistence type="inferred from homology"/>